<evidence type="ECO:0000313" key="12">
    <source>
        <dbReference type="Proteomes" id="UP000834503"/>
    </source>
</evidence>
<dbReference type="Gene3D" id="1.20.81.30">
    <property type="entry name" value="Type II secretion system (T2SS), domain F"/>
    <property type="match status" value="2"/>
</dbReference>
<comment type="caution">
    <text evidence="10">The sequence shown here is derived from an EMBL/GenBank/DDBJ whole genome shotgun (WGS) entry which is preliminary data.</text>
</comment>
<evidence type="ECO:0000313" key="11">
    <source>
        <dbReference type="EMBL" id="CAC9169545.1"/>
    </source>
</evidence>
<dbReference type="GO" id="GO:0005886">
    <property type="term" value="C:plasma membrane"/>
    <property type="evidence" value="ECO:0007669"/>
    <property type="project" value="UniProtKB-SubCell"/>
</dbReference>
<evidence type="ECO:0000313" key="10">
    <source>
        <dbReference type="EMBL" id="CAB5592514.1"/>
    </source>
</evidence>
<feature type="domain" description="Type II secretion system protein GspF" evidence="9">
    <location>
        <begin position="15"/>
        <end position="129"/>
    </location>
</feature>
<evidence type="ECO:0000256" key="2">
    <source>
        <dbReference type="ARBA" id="ARBA00005745"/>
    </source>
</evidence>
<gene>
    <name evidence="10" type="primary">epsF_2</name>
    <name evidence="11" type="synonym">epsF_1</name>
    <name evidence="10" type="ORF">GHA_04639</name>
    <name evidence="11" type="ORF">TML_00555</name>
</gene>
<proteinExistence type="inferred from homology"/>
<dbReference type="InterPro" id="IPR018076">
    <property type="entry name" value="T2SS_GspF_dom"/>
</dbReference>
<dbReference type="PANTHER" id="PTHR30012:SF7">
    <property type="entry name" value="PROTEIN TRANSPORT PROTEIN HOFC HOMOLOG"/>
    <property type="match status" value="1"/>
</dbReference>
<dbReference type="Pfam" id="PF00482">
    <property type="entry name" value="T2SSF"/>
    <property type="match status" value="2"/>
</dbReference>
<feature type="transmembrane region" description="Helical" evidence="8">
    <location>
        <begin position="313"/>
        <end position="333"/>
    </location>
</feature>
<keyword evidence="4" id="KW-0997">Cell inner membrane</keyword>
<organism evidence="10 12">
    <name type="scientific">Citrobacter werkmanii</name>
    <dbReference type="NCBI Taxonomy" id="67827"/>
    <lineage>
        <taxon>Bacteria</taxon>
        <taxon>Pseudomonadati</taxon>
        <taxon>Pseudomonadota</taxon>
        <taxon>Gammaproteobacteria</taxon>
        <taxon>Enterobacterales</taxon>
        <taxon>Enterobacteriaceae</taxon>
        <taxon>Citrobacter</taxon>
        <taxon>Citrobacter freundii complex</taxon>
    </lineage>
</organism>
<name>A0A9N8GU30_9ENTR</name>
<evidence type="ECO:0000256" key="7">
    <source>
        <dbReference type="ARBA" id="ARBA00023136"/>
    </source>
</evidence>
<dbReference type="PANTHER" id="PTHR30012">
    <property type="entry name" value="GENERAL SECRETION PATHWAY PROTEIN"/>
    <property type="match status" value="1"/>
</dbReference>
<dbReference type="EMBL" id="CAIIUA010000001">
    <property type="protein sequence ID" value="CAC9169545.1"/>
    <property type="molecule type" value="Genomic_DNA"/>
</dbReference>
<feature type="transmembrane region" description="Helical" evidence="8">
    <location>
        <begin position="164"/>
        <end position="183"/>
    </location>
</feature>
<comment type="subcellular location">
    <subcellularLocation>
        <location evidence="1">Cell inner membrane</location>
        <topology evidence="1">Multi-pass membrane protein</topology>
    </subcellularLocation>
</comment>
<evidence type="ECO:0000256" key="4">
    <source>
        <dbReference type="ARBA" id="ARBA00022519"/>
    </source>
</evidence>
<reference evidence="10" key="1">
    <citation type="submission" date="2020-05" db="EMBL/GenBank/DDBJ databases">
        <authorList>
            <person name="Delgado-Blas J."/>
        </authorList>
    </citation>
    <scope>NUCLEOTIDE SEQUENCE</scope>
    <source>
        <strain evidence="10">BB1459</strain>
        <strain evidence="11">BB1480</strain>
    </source>
</reference>
<keyword evidence="3" id="KW-1003">Cell membrane</keyword>
<evidence type="ECO:0000256" key="8">
    <source>
        <dbReference type="SAM" id="Phobius"/>
    </source>
</evidence>
<dbReference type="Proteomes" id="UP000837205">
    <property type="component" value="Unassembled WGS sequence"/>
</dbReference>
<keyword evidence="6 8" id="KW-1133">Transmembrane helix</keyword>
<evidence type="ECO:0000256" key="6">
    <source>
        <dbReference type="ARBA" id="ARBA00022989"/>
    </source>
</evidence>
<dbReference type="Proteomes" id="UP000834503">
    <property type="component" value="Unassembled WGS sequence"/>
</dbReference>
<accession>A0A9N8GU30</accession>
<keyword evidence="5 8" id="KW-0812">Transmembrane</keyword>
<comment type="similarity">
    <text evidence="2">Belongs to the GSP F family.</text>
</comment>
<dbReference type="AlphaFoldDB" id="A0A9N8GU30"/>
<evidence type="ECO:0000313" key="13">
    <source>
        <dbReference type="Proteomes" id="UP000837205"/>
    </source>
</evidence>
<dbReference type="InterPro" id="IPR042094">
    <property type="entry name" value="T2SS_GspF_sf"/>
</dbReference>
<keyword evidence="13" id="KW-1185">Reference proteome</keyword>
<dbReference type="EMBL" id="CAHPQX010000027">
    <property type="protein sequence ID" value="CAB5592514.1"/>
    <property type="molecule type" value="Genomic_DNA"/>
</dbReference>
<dbReference type="RefSeq" id="WP_038634211.1">
    <property type="nucleotide sequence ID" value="NZ_CABDWX010000001.1"/>
</dbReference>
<evidence type="ECO:0000259" key="9">
    <source>
        <dbReference type="Pfam" id="PF00482"/>
    </source>
</evidence>
<evidence type="ECO:0000256" key="5">
    <source>
        <dbReference type="ARBA" id="ARBA00022692"/>
    </source>
</evidence>
<evidence type="ECO:0000256" key="1">
    <source>
        <dbReference type="ARBA" id="ARBA00004429"/>
    </source>
</evidence>
<protein>
    <submittedName>
        <fullName evidence="10">Cholera toxin secretion protein epsF</fullName>
    </submittedName>
</protein>
<feature type="domain" description="Type II secretion system protein GspF" evidence="9">
    <location>
        <begin position="212"/>
        <end position="330"/>
    </location>
</feature>
<dbReference type="InterPro" id="IPR003004">
    <property type="entry name" value="GspF/PilC"/>
</dbReference>
<sequence>MKKFSKKQRIYIYQFCADMIKAGLPLYDSMQKLQKEGQSLLGKAFSKRLMDLITQMKQETSVAAVFEGMVPNSELSVITAAEKSGSLSDGFFTLVSIIKYNDELRKKIIGALIFPLIMITLSLIVIAGYSQKVFPAFASVVPIDKWPAVTQNLYNFGVALYEGLWLKILLGFIFLVIFSRLTMANFSGTIRNKILDRIMPFSTYRQLTSSIFLNNLSLMLSNNIPLTDALSIIQLNANRWLKWHLFTMLEKMAHGVNYGKALDTGLMGAEELLNISLYADLPSFNEVLLSVSERSREHIQEYIKKLAGLLKNLATVILGGSVIWVFLALFSLMDTLSKSAVG</sequence>
<evidence type="ECO:0000256" key="3">
    <source>
        <dbReference type="ARBA" id="ARBA00022475"/>
    </source>
</evidence>
<keyword evidence="7 8" id="KW-0472">Membrane</keyword>
<dbReference type="GO" id="GO:0015628">
    <property type="term" value="P:protein secretion by the type II secretion system"/>
    <property type="evidence" value="ECO:0007669"/>
    <property type="project" value="TreeGrafter"/>
</dbReference>
<feature type="transmembrane region" description="Helical" evidence="8">
    <location>
        <begin position="108"/>
        <end position="129"/>
    </location>
</feature>